<dbReference type="RefSeq" id="XP_028474801.1">
    <property type="nucleotide sequence ID" value="XM_028624633.1"/>
</dbReference>
<dbReference type="GeneID" id="39593887"/>
<evidence type="ECO:0000259" key="2">
    <source>
        <dbReference type="Pfam" id="PF01979"/>
    </source>
</evidence>
<proteinExistence type="predicted"/>
<organism evidence="3 4">
    <name type="scientific">Apiotrichum porosum</name>
    <dbReference type="NCBI Taxonomy" id="105984"/>
    <lineage>
        <taxon>Eukaryota</taxon>
        <taxon>Fungi</taxon>
        <taxon>Dikarya</taxon>
        <taxon>Basidiomycota</taxon>
        <taxon>Agaricomycotina</taxon>
        <taxon>Tremellomycetes</taxon>
        <taxon>Trichosporonales</taxon>
        <taxon>Trichosporonaceae</taxon>
        <taxon>Apiotrichum</taxon>
    </lineage>
</organism>
<dbReference type="PANTHER" id="PTHR43135">
    <property type="entry name" value="ALPHA-D-RIBOSE 1-METHYLPHOSPHONATE 5-TRIPHOSPHATE DIPHOSPHATASE"/>
    <property type="match status" value="1"/>
</dbReference>
<evidence type="ECO:0000256" key="1">
    <source>
        <dbReference type="SAM" id="MobiDB-lite"/>
    </source>
</evidence>
<dbReference type="AlphaFoldDB" id="A0A427XLN8"/>
<dbReference type="OrthoDB" id="194468at2759"/>
<gene>
    <name evidence="3" type="ORF">EHS24_009344</name>
</gene>
<dbReference type="SUPFAM" id="SSF51556">
    <property type="entry name" value="Metallo-dependent hydrolases"/>
    <property type="match status" value="1"/>
</dbReference>
<dbReference type="EMBL" id="RSCE01000009">
    <property type="protein sequence ID" value="RSH79692.1"/>
    <property type="molecule type" value="Genomic_DNA"/>
</dbReference>
<dbReference type="InterPro" id="IPR011059">
    <property type="entry name" value="Metal-dep_hydrolase_composite"/>
</dbReference>
<comment type="caution">
    <text evidence="3">The sequence shown here is derived from an EMBL/GenBank/DDBJ whole genome shotgun (WGS) entry which is preliminary data.</text>
</comment>
<name>A0A427XLN8_9TREE</name>
<dbReference type="Proteomes" id="UP000279236">
    <property type="component" value="Unassembled WGS sequence"/>
</dbReference>
<reference evidence="3 4" key="1">
    <citation type="submission" date="2018-11" db="EMBL/GenBank/DDBJ databases">
        <title>Genome sequence of Apiotrichum porosum DSM 27194.</title>
        <authorList>
            <person name="Aliyu H."/>
            <person name="Gorte O."/>
            <person name="Ochsenreither K."/>
        </authorList>
    </citation>
    <scope>NUCLEOTIDE SEQUENCE [LARGE SCALE GENOMIC DNA]</scope>
    <source>
        <strain evidence="3 4">DSM 27194</strain>
    </source>
</reference>
<dbReference type="PANTHER" id="PTHR43135:SF3">
    <property type="entry name" value="ALPHA-D-RIBOSE 1-METHYLPHOSPHONATE 5-TRIPHOSPHATE DIPHOSPHATASE"/>
    <property type="match status" value="1"/>
</dbReference>
<dbReference type="STRING" id="105984.A0A427XLN8"/>
<feature type="domain" description="Amidohydrolase-related" evidence="2">
    <location>
        <begin position="91"/>
        <end position="438"/>
    </location>
</feature>
<feature type="region of interest" description="Disordered" evidence="1">
    <location>
        <begin position="1"/>
        <end position="21"/>
    </location>
</feature>
<evidence type="ECO:0000313" key="3">
    <source>
        <dbReference type="EMBL" id="RSH79692.1"/>
    </source>
</evidence>
<dbReference type="InterPro" id="IPR057744">
    <property type="entry name" value="OTAase-like"/>
</dbReference>
<dbReference type="Gene3D" id="2.30.40.10">
    <property type="entry name" value="Urease, subunit C, domain 1"/>
    <property type="match status" value="1"/>
</dbReference>
<dbReference type="InterPro" id="IPR006680">
    <property type="entry name" value="Amidohydro-rel"/>
</dbReference>
<dbReference type="InterPro" id="IPR051781">
    <property type="entry name" value="Metallo-dep_Hydrolase"/>
</dbReference>
<dbReference type="SUPFAM" id="SSF51338">
    <property type="entry name" value="Composite domain of metallo-dependent hydrolases"/>
    <property type="match status" value="1"/>
</dbReference>
<dbReference type="Pfam" id="PF01979">
    <property type="entry name" value="Amidohydro_1"/>
    <property type="match status" value="1"/>
</dbReference>
<dbReference type="GO" id="GO:0016810">
    <property type="term" value="F:hydrolase activity, acting on carbon-nitrogen (but not peptide) bonds"/>
    <property type="evidence" value="ECO:0007669"/>
    <property type="project" value="InterPro"/>
</dbReference>
<dbReference type="CDD" id="cd01299">
    <property type="entry name" value="Met_dep_hydrolase_A"/>
    <property type="match status" value="1"/>
</dbReference>
<sequence length="462" mass="49749">MRTRQHWTCGASNAPRDPPKGDINAIPWVPVAARPLVFTGAKVVDVAENKIHSDMTVVIEDGIITQVGPDTLYANHTWSSKHRIMDLDGLYLCPGLTDCHVHINMSDGRPASGYVDPHLRATYTLKCMLARGFTTVRDVGGATFFQKQAVEQWLTPGPRLFQGGNLLSQSGGHGDPRMREAPSYSLCCAPNADMSTLADGVPGVTLAARELMRKGADHVKICTSGGVSSPTDKLESVQFSPAEIGAIVEVVQDMGGTLVTSHAYTNAAIRRAVENGVRGIEHGNLLDRDTAKLLAKTGTFLTPTLMISTAKGRPPWNATLPDYMREKNAMVREAGRRAIQIAEEEGVCVCYGTDLTAGMGYLQSEEFTQRHGLLPSQRVLAHATINAAKLVNDSKIGTIAVGNYGDCLILNGNPLHDCRILDSGKEGIWGVVKDGRVVVARQDFAEQLKDGVDVVLGVDEAE</sequence>
<accession>A0A427XLN8</accession>
<dbReference type="InterPro" id="IPR032466">
    <property type="entry name" value="Metal_Hydrolase"/>
</dbReference>
<dbReference type="Gene3D" id="3.20.20.140">
    <property type="entry name" value="Metal-dependent hydrolases"/>
    <property type="match status" value="1"/>
</dbReference>
<evidence type="ECO:0000313" key="4">
    <source>
        <dbReference type="Proteomes" id="UP000279236"/>
    </source>
</evidence>
<protein>
    <recommendedName>
        <fullName evidence="2">Amidohydrolase-related domain-containing protein</fullName>
    </recommendedName>
</protein>
<keyword evidence="4" id="KW-1185">Reference proteome</keyword>